<dbReference type="GO" id="GO:0032012">
    <property type="term" value="P:regulation of ARF protein signal transduction"/>
    <property type="evidence" value="ECO:0007669"/>
    <property type="project" value="InterPro"/>
</dbReference>
<dbReference type="EMBL" id="JAAPAO010000117">
    <property type="protein sequence ID" value="KAF4672177.1"/>
    <property type="molecule type" value="Genomic_DNA"/>
</dbReference>
<evidence type="ECO:0000259" key="2">
    <source>
        <dbReference type="PROSITE" id="PS50190"/>
    </source>
</evidence>
<dbReference type="PROSITE" id="PS50190">
    <property type="entry name" value="SEC7"/>
    <property type="match status" value="1"/>
</dbReference>
<dbReference type="Pfam" id="PF01369">
    <property type="entry name" value="Sec7"/>
    <property type="match status" value="1"/>
</dbReference>
<dbReference type="Proteomes" id="UP000591131">
    <property type="component" value="Unassembled WGS sequence"/>
</dbReference>
<dbReference type="Pfam" id="PF03016">
    <property type="entry name" value="Exostosin_GT47"/>
    <property type="match status" value="1"/>
</dbReference>
<dbReference type="CDD" id="cd00171">
    <property type="entry name" value="Sec7"/>
    <property type="match status" value="1"/>
</dbReference>
<dbReference type="GO" id="GO:0005085">
    <property type="term" value="F:guanyl-nucleotide exchange factor activity"/>
    <property type="evidence" value="ECO:0007669"/>
    <property type="project" value="InterPro"/>
</dbReference>
<organism evidence="3 4">
    <name type="scientific">Perkinsus chesapeaki</name>
    <name type="common">Clam parasite</name>
    <name type="synonym">Perkinsus andrewsi</name>
    <dbReference type="NCBI Taxonomy" id="330153"/>
    <lineage>
        <taxon>Eukaryota</taxon>
        <taxon>Sar</taxon>
        <taxon>Alveolata</taxon>
        <taxon>Perkinsozoa</taxon>
        <taxon>Perkinsea</taxon>
        <taxon>Perkinsida</taxon>
        <taxon>Perkinsidae</taxon>
        <taxon>Perkinsus</taxon>
    </lineage>
</organism>
<protein>
    <recommendedName>
        <fullName evidence="2">SEC7 domain-containing protein</fullName>
    </recommendedName>
</protein>
<feature type="domain" description="SEC7" evidence="2">
    <location>
        <begin position="56"/>
        <end position="240"/>
    </location>
</feature>
<keyword evidence="4" id="KW-1185">Reference proteome</keyword>
<dbReference type="SUPFAM" id="SSF48425">
    <property type="entry name" value="Sec7 domain"/>
    <property type="match status" value="1"/>
</dbReference>
<comment type="caution">
    <text evidence="3">The sequence shown here is derived from an EMBL/GenBank/DDBJ whole genome shotgun (WGS) entry which is preliminary data.</text>
</comment>
<accession>A0A7J6MLF1</accession>
<dbReference type="PANTHER" id="PTHR10663:SF375">
    <property type="entry name" value="LD29171P"/>
    <property type="match status" value="1"/>
</dbReference>
<dbReference type="OrthoDB" id="1638493at2759"/>
<dbReference type="Gene3D" id="1.10.1000.11">
    <property type="entry name" value="Arf Nucleotide-binding Site Opener,domain 2"/>
    <property type="match status" value="1"/>
</dbReference>
<evidence type="ECO:0000313" key="3">
    <source>
        <dbReference type="EMBL" id="KAF4672177.1"/>
    </source>
</evidence>
<sequence length="1065" mass="119965">MATAAATALPGGSTTLTVHSTIGGGGGPSPTAGMHIPGGGIKSVMSTLSQSPTATTSKADLELRKIIDAGVLRFNNSAKDGIQYLISAGVLDDDPAEIAEFLAKQENLDKHVIGEYLGKDNEFNVAVLNRFAQLFDYRGLPPDEALRLFMCRFAMPGEAQQVYRILERFSTYYAATSTSLNRDQVHILAYALIMLNVDAHNPQVTDKMTRDQFIKNTMPEVSPGCTAEELGQMYDRIVAKEFRPDTTPQELMYVRLAKNPQYSADEKNVAATPEEIQRMKVGDNFLKFGRRGRPHARRVFLSEDETRICWVEPTDSRGGRLGSLLNHDAAMPRSRPTTAGGRPSTAPATTTNGGGGSVGGKSPAAHSELMVSGKAMPIAGAGDLATSGASATHHLRNIRLDEVTGLCVGTSGSSVFRKQWVPEALEDRCFSIITEKRSLDLQAPAAVDMRMWLRFFHYVLSEREAKIRAAADPVKEAQEMQRAGAKRLRIWKEEILPNWAKHWTTGMLLVLRGVEKEFIDLVDSMLVIALLGFVVVCVSQTGPHETATVEAAIEEAMSAADVRGTEQAERISAEVTEAESIVFLRMLLRIAPDIEEVIKDCVQGLIVVMLLSMDAVEVQTGDLRVVQHLYTITESLIDDYGHLINNSDWTEGLRMEKFWRPEWDRTKLNSDDPNQLFWVEPFKHEYRMLLDLTTNDCAHSDLKIFVYDPSPWEAMLNPGSLSCGKNSQWGFEAVWHKYFKNGACRTAVPTEADLFFVPLYPMCARVISNTTSHFDTEMRYVVIKHLTFIDKRGGADHIFVFVDDAEIFFPSWRSFIPNSIILTPDAIRPGHADWQYPIIGPQRREKNMFNVWRDVVVPSYTDYFRRQALLRFDRPLEERPFLVTFVGRHGGSHELYKSNEVRRLIFEHLRNASHSAVAENVEDAFDLKGQSIFCLVPHGTSVWTHHLIEAVMVGCVPVILSDSLVLPFGHVIPWREISIRWPQLEVDYDNFYRYLWSQRNHPEGWRKLLTMKEKLRKYRCWLDYHSDVPNCSPYHAVMPILESKRTLLDLSLASSDAYYTMDHIQ</sequence>
<dbReference type="InterPro" id="IPR035999">
    <property type="entry name" value="Sec7_dom_sf"/>
</dbReference>
<evidence type="ECO:0000256" key="1">
    <source>
        <dbReference type="SAM" id="MobiDB-lite"/>
    </source>
</evidence>
<gene>
    <name evidence="3" type="ORF">FOL47_000828</name>
</gene>
<dbReference type="Gene3D" id="2.30.29.30">
    <property type="entry name" value="Pleckstrin-homology domain (PH domain)/Phosphotyrosine-binding domain (PTB)"/>
    <property type="match status" value="2"/>
</dbReference>
<proteinExistence type="predicted"/>
<dbReference type="InterPro" id="IPR011993">
    <property type="entry name" value="PH-like_dom_sf"/>
</dbReference>
<dbReference type="AlphaFoldDB" id="A0A7J6MLF1"/>
<dbReference type="InterPro" id="IPR023394">
    <property type="entry name" value="Sec7_C_sf"/>
</dbReference>
<evidence type="ECO:0000313" key="4">
    <source>
        <dbReference type="Proteomes" id="UP000591131"/>
    </source>
</evidence>
<name>A0A7J6MLF1_PERCH</name>
<dbReference type="Gene3D" id="1.10.220.20">
    <property type="match status" value="1"/>
</dbReference>
<reference evidence="3 4" key="1">
    <citation type="submission" date="2020-04" db="EMBL/GenBank/DDBJ databases">
        <title>Perkinsus chesapeaki whole genome sequence.</title>
        <authorList>
            <person name="Bogema D.R."/>
        </authorList>
    </citation>
    <scope>NUCLEOTIDE SEQUENCE [LARGE SCALE GENOMIC DNA]</scope>
    <source>
        <strain evidence="3">ATCC PRA-425</strain>
    </source>
</reference>
<dbReference type="PANTHER" id="PTHR10663">
    <property type="entry name" value="GUANYL-NUCLEOTIDE EXCHANGE FACTOR"/>
    <property type="match status" value="1"/>
</dbReference>
<feature type="region of interest" description="Disordered" evidence="1">
    <location>
        <begin position="320"/>
        <end position="365"/>
    </location>
</feature>
<dbReference type="SUPFAM" id="SSF50729">
    <property type="entry name" value="PH domain-like"/>
    <property type="match status" value="1"/>
</dbReference>
<dbReference type="InterPro" id="IPR040911">
    <property type="entry name" value="Exostosin_GT47"/>
</dbReference>
<dbReference type="InterPro" id="IPR000904">
    <property type="entry name" value="Sec7_dom"/>
</dbReference>
<dbReference type="SMART" id="SM00222">
    <property type="entry name" value="Sec7"/>
    <property type="match status" value="1"/>
</dbReference>
<feature type="region of interest" description="Disordered" evidence="1">
    <location>
        <begin position="16"/>
        <end position="35"/>
    </location>
</feature>